<evidence type="ECO:0000313" key="2">
    <source>
        <dbReference type="Proteomes" id="UP001432322"/>
    </source>
</evidence>
<name>A0AAV5WGL0_9BILA</name>
<feature type="non-terminal residue" evidence="1">
    <location>
        <position position="1"/>
    </location>
</feature>
<keyword evidence="2" id="KW-1185">Reference proteome</keyword>
<organism evidence="1 2">
    <name type="scientific">Pristionchus fissidentatus</name>
    <dbReference type="NCBI Taxonomy" id="1538716"/>
    <lineage>
        <taxon>Eukaryota</taxon>
        <taxon>Metazoa</taxon>
        <taxon>Ecdysozoa</taxon>
        <taxon>Nematoda</taxon>
        <taxon>Chromadorea</taxon>
        <taxon>Rhabditida</taxon>
        <taxon>Rhabditina</taxon>
        <taxon>Diplogasteromorpha</taxon>
        <taxon>Diplogasteroidea</taxon>
        <taxon>Neodiplogasteridae</taxon>
        <taxon>Pristionchus</taxon>
    </lineage>
</organism>
<dbReference type="AlphaFoldDB" id="A0AAV5WGL0"/>
<protein>
    <recommendedName>
        <fullName evidence="3">Glycosyltransferase family 92 protein</fullName>
    </recommendedName>
</protein>
<dbReference type="Proteomes" id="UP001432322">
    <property type="component" value="Unassembled WGS sequence"/>
</dbReference>
<reference evidence="1" key="1">
    <citation type="submission" date="2023-10" db="EMBL/GenBank/DDBJ databases">
        <title>Genome assembly of Pristionchus species.</title>
        <authorList>
            <person name="Yoshida K."/>
            <person name="Sommer R.J."/>
        </authorList>
    </citation>
    <scope>NUCLEOTIDE SEQUENCE</scope>
    <source>
        <strain evidence="1">RS5133</strain>
    </source>
</reference>
<sequence>SVDGNSIFLIDHQYDFIYNVFYEDFIPPQNNITHEKHTILSWHLRKSLLSALEIGFVKYEKVQKHLEYYVQNGIFNWIDIHSLAKVIPNMLKVQKASPPISSDPCYLYKTPTTWAGVFNNYSTLWEWPFDDSMMKTKMGCAKEWHNSTTYLEYVLPLLQILECTTIYVYTTRGQPRNGR</sequence>
<dbReference type="EMBL" id="BTSY01000005">
    <property type="protein sequence ID" value="GMT29879.1"/>
    <property type="molecule type" value="Genomic_DNA"/>
</dbReference>
<accession>A0AAV5WGL0</accession>
<evidence type="ECO:0000313" key="1">
    <source>
        <dbReference type="EMBL" id="GMT29879.1"/>
    </source>
</evidence>
<comment type="caution">
    <text evidence="1">The sequence shown here is derived from an EMBL/GenBank/DDBJ whole genome shotgun (WGS) entry which is preliminary data.</text>
</comment>
<evidence type="ECO:0008006" key="3">
    <source>
        <dbReference type="Google" id="ProtNLM"/>
    </source>
</evidence>
<gene>
    <name evidence="1" type="ORF">PFISCL1PPCAC_21176</name>
</gene>
<proteinExistence type="predicted"/>